<accession>A0ABR3ZF42</accession>
<evidence type="ECO:0000256" key="6">
    <source>
        <dbReference type="ARBA" id="ARBA00022723"/>
    </source>
</evidence>
<protein>
    <recommendedName>
        <fullName evidence="5">hydroxyacylglutathione hydrolase</fullName>
        <ecNumber evidence="5">3.1.2.6</ecNumber>
    </recommendedName>
    <alternativeName>
        <fullName evidence="9">Glyoxalase II</fullName>
    </alternativeName>
</protein>
<dbReference type="CDD" id="cd07723">
    <property type="entry name" value="hydroxyacylglutathione_hydrolase_MBL-fold"/>
    <property type="match status" value="1"/>
</dbReference>
<dbReference type="EC" id="3.1.2.6" evidence="5"/>
<keyword evidence="6" id="KW-0479">Metal-binding</keyword>
<evidence type="ECO:0000256" key="3">
    <source>
        <dbReference type="ARBA" id="ARBA00004963"/>
    </source>
</evidence>
<evidence type="ECO:0000313" key="11">
    <source>
        <dbReference type="EMBL" id="KAL1899320.1"/>
    </source>
</evidence>
<evidence type="ECO:0000256" key="9">
    <source>
        <dbReference type="ARBA" id="ARBA00031044"/>
    </source>
</evidence>
<evidence type="ECO:0000256" key="8">
    <source>
        <dbReference type="ARBA" id="ARBA00022833"/>
    </source>
</evidence>
<evidence type="ECO:0000256" key="1">
    <source>
        <dbReference type="ARBA" id="ARBA00001623"/>
    </source>
</evidence>
<evidence type="ECO:0000256" key="4">
    <source>
        <dbReference type="ARBA" id="ARBA00006759"/>
    </source>
</evidence>
<dbReference type="Proteomes" id="UP001583280">
    <property type="component" value="Unassembled WGS sequence"/>
</dbReference>
<evidence type="ECO:0000256" key="5">
    <source>
        <dbReference type="ARBA" id="ARBA00011917"/>
    </source>
</evidence>
<dbReference type="SUPFAM" id="SSF56281">
    <property type="entry name" value="Metallo-hydrolase/oxidoreductase"/>
    <property type="match status" value="1"/>
</dbReference>
<evidence type="ECO:0000256" key="2">
    <source>
        <dbReference type="ARBA" id="ARBA00001947"/>
    </source>
</evidence>
<comment type="pathway">
    <text evidence="3">Secondary metabolite metabolism; methylglyoxal degradation; (R)-lactate from methylglyoxal: step 2/2.</text>
</comment>
<feature type="domain" description="Metallo-beta-lactamase" evidence="10">
    <location>
        <begin position="11"/>
        <end position="181"/>
    </location>
</feature>
<dbReference type="Pfam" id="PF00753">
    <property type="entry name" value="Lactamase_B"/>
    <property type="match status" value="2"/>
</dbReference>
<dbReference type="Gene3D" id="3.60.15.10">
    <property type="entry name" value="Ribonuclease Z/Hydroxyacylglutathione hydrolase-like"/>
    <property type="match status" value="1"/>
</dbReference>
<comment type="similarity">
    <text evidence="4">Belongs to the metallo-beta-lactamase superfamily. Glyoxalase II family.</text>
</comment>
<dbReference type="InterPro" id="IPR032282">
    <property type="entry name" value="HAGH_C"/>
</dbReference>
<organism evidence="11 12">
    <name type="scientific">Ceratocystis pirilliformis</name>
    <dbReference type="NCBI Taxonomy" id="259994"/>
    <lineage>
        <taxon>Eukaryota</taxon>
        <taxon>Fungi</taxon>
        <taxon>Dikarya</taxon>
        <taxon>Ascomycota</taxon>
        <taxon>Pezizomycotina</taxon>
        <taxon>Sordariomycetes</taxon>
        <taxon>Hypocreomycetidae</taxon>
        <taxon>Microascales</taxon>
        <taxon>Ceratocystidaceae</taxon>
        <taxon>Ceratocystis</taxon>
    </lineage>
</organism>
<comment type="caution">
    <text evidence="11">The sequence shown here is derived from an EMBL/GenBank/DDBJ whole genome shotgun (WGS) entry which is preliminary data.</text>
</comment>
<dbReference type="InterPro" id="IPR001279">
    <property type="entry name" value="Metallo-B-lactamas"/>
</dbReference>
<name>A0ABR3ZF42_9PEZI</name>
<dbReference type="EMBL" id="JAWDJO010000024">
    <property type="protein sequence ID" value="KAL1899320.1"/>
    <property type="molecule type" value="Genomic_DNA"/>
</dbReference>
<dbReference type="Pfam" id="PF16123">
    <property type="entry name" value="HAGH_C"/>
    <property type="match status" value="1"/>
</dbReference>
<dbReference type="InterPro" id="IPR036866">
    <property type="entry name" value="RibonucZ/Hydroxyglut_hydro"/>
</dbReference>
<keyword evidence="7 11" id="KW-0378">Hydrolase</keyword>
<dbReference type="PANTHER" id="PTHR11935:SF94">
    <property type="entry name" value="TENZING NORGAY, ISOFORM C"/>
    <property type="match status" value="1"/>
</dbReference>
<gene>
    <name evidence="11" type="primary">GLO2_1</name>
    <name evidence="11" type="ORF">Cpir12675_001514</name>
</gene>
<proteinExistence type="inferred from homology"/>
<sequence>MHIQAIPMFADNYAYLLVDEDSRDAAIIDPSQPSTVAPILQSKIDANDINLTVIINTHHHNDHAGGNDELRAILGRPNLRIFGGVQCQAVDHTPENNETIFLGTNVQLTALHTPCHTQDSICWYVRDLTPGKAEQRAVFTGDTLFIGGCGRFFEGSAAEMHHALNEVLAALPNDTRIYTGHEYTKINARFAQSIVKTPEIDALADFTEKNKVTQGCYTMEEEKKHNVFMMVNHGQVMSTLGETEPVEVMKRLRSMKDKFR</sequence>
<evidence type="ECO:0000259" key="10">
    <source>
        <dbReference type="SMART" id="SM00849"/>
    </source>
</evidence>
<dbReference type="InterPro" id="IPR035680">
    <property type="entry name" value="Clx_II_MBL"/>
</dbReference>
<evidence type="ECO:0000256" key="7">
    <source>
        <dbReference type="ARBA" id="ARBA00022801"/>
    </source>
</evidence>
<comment type="cofactor">
    <cofactor evidence="2">
        <name>Zn(2+)</name>
        <dbReference type="ChEBI" id="CHEBI:29105"/>
    </cofactor>
</comment>
<reference evidence="11 12" key="1">
    <citation type="journal article" date="2024" name="IMA Fungus">
        <title>IMA Genome - F19 : A genome assembly and annotation guide to empower mycologists, including annotated draft genome sequences of Ceratocystis pirilliformis, Diaporthe australafricana, Fusarium ophioides, Paecilomyces lecythidis, and Sporothrix stenoceras.</title>
        <authorList>
            <person name="Aylward J."/>
            <person name="Wilson A.M."/>
            <person name="Visagie C.M."/>
            <person name="Spraker J."/>
            <person name="Barnes I."/>
            <person name="Buitendag C."/>
            <person name="Ceriani C."/>
            <person name="Del Mar Angel L."/>
            <person name="du Plessis D."/>
            <person name="Fuchs T."/>
            <person name="Gasser K."/>
            <person name="Kramer D."/>
            <person name="Li W."/>
            <person name="Munsamy K."/>
            <person name="Piso A."/>
            <person name="Price J.L."/>
            <person name="Sonnekus B."/>
            <person name="Thomas C."/>
            <person name="van der Nest A."/>
            <person name="van Dijk A."/>
            <person name="van Heerden A."/>
            <person name="van Vuuren N."/>
            <person name="Yilmaz N."/>
            <person name="Duong T.A."/>
            <person name="van der Merwe N.A."/>
            <person name="Wingfield M.J."/>
            <person name="Wingfield B.D."/>
        </authorList>
    </citation>
    <scope>NUCLEOTIDE SEQUENCE [LARGE SCALE GENOMIC DNA]</scope>
    <source>
        <strain evidence="11 12">CMW 12675</strain>
    </source>
</reference>
<dbReference type="GO" id="GO:0004416">
    <property type="term" value="F:hydroxyacylglutathione hydrolase activity"/>
    <property type="evidence" value="ECO:0007669"/>
    <property type="project" value="UniProtKB-EC"/>
</dbReference>
<evidence type="ECO:0000313" key="12">
    <source>
        <dbReference type="Proteomes" id="UP001583280"/>
    </source>
</evidence>
<keyword evidence="12" id="KW-1185">Reference proteome</keyword>
<keyword evidence="8" id="KW-0862">Zinc</keyword>
<dbReference type="SMART" id="SM00849">
    <property type="entry name" value="Lactamase_B"/>
    <property type="match status" value="1"/>
</dbReference>
<dbReference type="PANTHER" id="PTHR11935">
    <property type="entry name" value="BETA LACTAMASE DOMAIN"/>
    <property type="match status" value="1"/>
</dbReference>
<comment type="catalytic activity">
    <reaction evidence="1">
        <text>an S-(2-hydroxyacyl)glutathione + H2O = a 2-hydroxy carboxylate + glutathione + H(+)</text>
        <dbReference type="Rhea" id="RHEA:21864"/>
        <dbReference type="ChEBI" id="CHEBI:15377"/>
        <dbReference type="ChEBI" id="CHEBI:15378"/>
        <dbReference type="ChEBI" id="CHEBI:57925"/>
        <dbReference type="ChEBI" id="CHEBI:58896"/>
        <dbReference type="ChEBI" id="CHEBI:71261"/>
        <dbReference type="EC" id="3.1.2.6"/>
    </reaction>
</comment>